<dbReference type="InterPro" id="IPR039056">
    <property type="entry name" value="SPEC"/>
</dbReference>
<evidence type="ECO:0000313" key="12">
    <source>
        <dbReference type="EMBL" id="KAK3599775.1"/>
    </source>
</evidence>
<dbReference type="Pfam" id="PF00786">
    <property type="entry name" value="PBD"/>
    <property type="match status" value="1"/>
</dbReference>
<dbReference type="Proteomes" id="UP001195483">
    <property type="component" value="Unassembled WGS sequence"/>
</dbReference>
<evidence type="ECO:0000256" key="4">
    <source>
        <dbReference type="ARBA" id="ARBA00022475"/>
    </source>
</evidence>
<evidence type="ECO:0000256" key="7">
    <source>
        <dbReference type="ARBA" id="ARBA00023136"/>
    </source>
</evidence>
<dbReference type="CDD" id="cd00132">
    <property type="entry name" value="CRIB"/>
    <property type="match status" value="1"/>
</dbReference>
<keyword evidence="7" id="KW-0472">Membrane</keyword>
<keyword evidence="8" id="KW-0564">Palmitate</keyword>
<dbReference type="PANTHER" id="PTHR13502">
    <property type="entry name" value="CDC42 SMALL EFFECTOR PROTEIN HOMOLOG"/>
    <property type="match status" value="1"/>
</dbReference>
<evidence type="ECO:0000256" key="10">
    <source>
        <dbReference type="ARBA" id="ARBA00023288"/>
    </source>
</evidence>
<protein>
    <recommendedName>
        <fullName evidence="11">CRIB domain-containing protein</fullName>
    </recommendedName>
</protein>
<name>A0AAE0W4B6_9BIVA</name>
<dbReference type="GO" id="GO:0031267">
    <property type="term" value="F:small GTPase binding"/>
    <property type="evidence" value="ECO:0007669"/>
    <property type="project" value="InterPro"/>
</dbReference>
<evidence type="ECO:0000256" key="1">
    <source>
        <dbReference type="ARBA" id="ARBA00004193"/>
    </source>
</evidence>
<evidence type="ECO:0000256" key="9">
    <source>
        <dbReference type="ARBA" id="ARBA00023212"/>
    </source>
</evidence>
<keyword evidence="5" id="KW-0963">Cytoplasm</keyword>
<comment type="similarity">
    <text evidence="3">Belongs to the CDC42SE/SPEC family.</text>
</comment>
<evidence type="ECO:0000256" key="3">
    <source>
        <dbReference type="ARBA" id="ARBA00005720"/>
    </source>
</evidence>
<accession>A0AAE0W4B6</accession>
<dbReference type="PANTHER" id="PTHR13502:SF6">
    <property type="entry name" value="CDC42 SMALL EFFECTOR PROTEIN HOMOLOG"/>
    <property type="match status" value="1"/>
</dbReference>
<evidence type="ECO:0000256" key="2">
    <source>
        <dbReference type="ARBA" id="ARBA00004245"/>
    </source>
</evidence>
<feature type="domain" description="CRIB" evidence="11">
    <location>
        <begin position="31"/>
        <end position="44"/>
    </location>
</feature>
<dbReference type="Gene3D" id="3.90.810.10">
    <property type="entry name" value="CRIB domain"/>
    <property type="match status" value="1"/>
</dbReference>
<dbReference type="PROSITE" id="PS50108">
    <property type="entry name" value="CRIB"/>
    <property type="match status" value="1"/>
</dbReference>
<reference evidence="12" key="2">
    <citation type="journal article" date="2021" name="Genome Biol. Evol.">
        <title>Developing a high-quality reference genome for a parasitic bivalve with doubly uniparental inheritance (Bivalvia: Unionida).</title>
        <authorList>
            <person name="Smith C.H."/>
        </authorList>
    </citation>
    <scope>NUCLEOTIDE SEQUENCE</scope>
    <source>
        <strain evidence="12">CHS0354</strain>
        <tissue evidence="12">Mantle</tissue>
    </source>
</reference>
<sequence length="88" mass="9789">MTMATLICFSCCFEDQPQPKTRRPRLDPTMIGMPTNFRHTAHIGSGDVSNNTRVANLENQMSSKGGYDHVSPVNIELKVIDLPGRNQT</sequence>
<organism evidence="12 13">
    <name type="scientific">Potamilus streckersoni</name>
    <dbReference type="NCBI Taxonomy" id="2493646"/>
    <lineage>
        <taxon>Eukaryota</taxon>
        <taxon>Metazoa</taxon>
        <taxon>Spiralia</taxon>
        <taxon>Lophotrochozoa</taxon>
        <taxon>Mollusca</taxon>
        <taxon>Bivalvia</taxon>
        <taxon>Autobranchia</taxon>
        <taxon>Heteroconchia</taxon>
        <taxon>Palaeoheterodonta</taxon>
        <taxon>Unionida</taxon>
        <taxon>Unionoidea</taxon>
        <taxon>Unionidae</taxon>
        <taxon>Ambleminae</taxon>
        <taxon>Lampsilini</taxon>
        <taxon>Potamilus</taxon>
    </lineage>
</organism>
<proteinExistence type="inferred from homology"/>
<keyword evidence="10" id="KW-0449">Lipoprotein</keyword>
<gene>
    <name evidence="12" type="ORF">CHS0354_037261</name>
</gene>
<dbReference type="InterPro" id="IPR000095">
    <property type="entry name" value="CRIB_dom"/>
</dbReference>
<reference evidence="12" key="3">
    <citation type="submission" date="2023-05" db="EMBL/GenBank/DDBJ databases">
        <authorList>
            <person name="Smith C.H."/>
        </authorList>
    </citation>
    <scope>NUCLEOTIDE SEQUENCE</scope>
    <source>
        <strain evidence="12">CHS0354</strain>
        <tissue evidence="12">Mantle</tissue>
    </source>
</reference>
<evidence type="ECO:0000259" key="11">
    <source>
        <dbReference type="PROSITE" id="PS50108"/>
    </source>
</evidence>
<dbReference type="AlphaFoldDB" id="A0AAE0W4B6"/>
<dbReference type="InterPro" id="IPR036936">
    <property type="entry name" value="CRIB_dom_sf"/>
</dbReference>
<keyword evidence="13" id="KW-1185">Reference proteome</keyword>
<keyword evidence="6" id="KW-0133">Cell shape</keyword>
<evidence type="ECO:0000256" key="6">
    <source>
        <dbReference type="ARBA" id="ARBA00022960"/>
    </source>
</evidence>
<dbReference type="GO" id="GO:0008360">
    <property type="term" value="P:regulation of cell shape"/>
    <property type="evidence" value="ECO:0007669"/>
    <property type="project" value="UniProtKB-KW"/>
</dbReference>
<keyword evidence="9" id="KW-0206">Cytoskeleton</keyword>
<dbReference type="GO" id="GO:0005856">
    <property type="term" value="C:cytoskeleton"/>
    <property type="evidence" value="ECO:0007669"/>
    <property type="project" value="UniProtKB-SubCell"/>
</dbReference>
<comment type="subcellular location">
    <subcellularLocation>
        <location evidence="1">Cell membrane</location>
        <topology evidence="1">Lipid-anchor</topology>
    </subcellularLocation>
    <subcellularLocation>
        <location evidence="2">Cytoplasm</location>
        <location evidence="2">Cytoskeleton</location>
    </subcellularLocation>
</comment>
<dbReference type="EMBL" id="JAEAOA010002176">
    <property type="protein sequence ID" value="KAK3599775.1"/>
    <property type="molecule type" value="Genomic_DNA"/>
</dbReference>
<reference evidence="12" key="1">
    <citation type="journal article" date="2021" name="Genome Biol. Evol.">
        <title>A High-Quality Reference Genome for a Parasitic Bivalve with Doubly Uniparental Inheritance (Bivalvia: Unionida).</title>
        <authorList>
            <person name="Smith C.H."/>
        </authorList>
    </citation>
    <scope>NUCLEOTIDE SEQUENCE</scope>
    <source>
        <strain evidence="12">CHS0354</strain>
    </source>
</reference>
<dbReference type="GO" id="GO:0035023">
    <property type="term" value="P:regulation of Rho protein signal transduction"/>
    <property type="evidence" value="ECO:0007669"/>
    <property type="project" value="InterPro"/>
</dbReference>
<evidence type="ECO:0000256" key="8">
    <source>
        <dbReference type="ARBA" id="ARBA00023139"/>
    </source>
</evidence>
<keyword evidence="4" id="KW-1003">Cell membrane</keyword>
<evidence type="ECO:0000256" key="5">
    <source>
        <dbReference type="ARBA" id="ARBA00022490"/>
    </source>
</evidence>
<evidence type="ECO:0000313" key="13">
    <source>
        <dbReference type="Proteomes" id="UP001195483"/>
    </source>
</evidence>
<comment type="caution">
    <text evidence="12">The sequence shown here is derived from an EMBL/GenBank/DDBJ whole genome shotgun (WGS) entry which is preliminary data.</text>
</comment>
<dbReference type="GO" id="GO:0005886">
    <property type="term" value="C:plasma membrane"/>
    <property type="evidence" value="ECO:0007669"/>
    <property type="project" value="UniProtKB-SubCell"/>
</dbReference>